<evidence type="ECO:0000313" key="2">
    <source>
        <dbReference type="EMBL" id="KIJ61381.1"/>
    </source>
</evidence>
<evidence type="ECO:0000313" key="3">
    <source>
        <dbReference type="Proteomes" id="UP000053820"/>
    </source>
</evidence>
<dbReference type="EMBL" id="KN839863">
    <property type="protein sequence ID" value="KIJ61381.1"/>
    <property type="molecule type" value="Genomic_DNA"/>
</dbReference>
<dbReference type="HOGENOM" id="CLU_016057_1_0_1"/>
<organism evidence="2 3">
    <name type="scientific">Hydnomerulius pinastri MD-312</name>
    <dbReference type="NCBI Taxonomy" id="994086"/>
    <lineage>
        <taxon>Eukaryota</taxon>
        <taxon>Fungi</taxon>
        <taxon>Dikarya</taxon>
        <taxon>Basidiomycota</taxon>
        <taxon>Agaricomycotina</taxon>
        <taxon>Agaricomycetes</taxon>
        <taxon>Agaricomycetidae</taxon>
        <taxon>Boletales</taxon>
        <taxon>Boletales incertae sedis</taxon>
        <taxon>Leucogyrophana</taxon>
    </lineage>
</organism>
<reference evidence="2 3" key="1">
    <citation type="submission" date="2014-04" db="EMBL/GenBank/DDBJ databases">
        <title>Evolutionary Origins and Diversification of the Mycorrhizal Mutualists.</title>
        <authorList>
            <consortium name="DOE Joint Genome Institute"/>
            <consortium name="Mycorrhizal Genomics Consortium"/>
            <person name="Kohler A."/>
            <person name="Kuo A."/>
            <person name="Nagy L.G."/>
            <person name="Floudas D."/>
            <person name="Copeland A."/>
            <person name="Barry K.W."/>
            <person name="Cichocki N."/>
            <person name="Veneault-Fourrey C."/>
            <person name="LaButti K."/>
            <person name="Lindquist E.A."/>
            <person name="Lipzen A."/>
            <person name="Lundell T."/>
            <person name="Morin E."/>
            <person name="Murat C."/>
            <person name="Riley R."/>
            <person name="Ohm R."/>
            <person name="Sun H."/>
            <person name="Tunlid A."/>
            <person name="Henrissat B."/>
            <person name="Grigoriev I.V."/>
            <person name="Hibbett D.S."/>
            <person name="Martin F."/>
        </authorList>
    </citation>
    <scope>NUCLEOTIDE SEQUENCE [LARGE SCALE GENOMIC DNA]</scope>
    <source>
        <strain evidence="2 3">MD-312</strain>
    </source>
</reference>
<dbReference type="AlphaFoldDB" id="A0A0C9WBP5"/>
<accession>A0A0C9WBP5</accession>
<name>A0A0C9WBP5_9AGAM</name>
<proteinExistence type="predicted"/>
<protein>
    <submittedName>
        <fullName evidence="2">Unplaced genomic scaffold scaffold_29, whole genome shotgun sequence</fullName>
    </submittedName>
</protein>
<keyword evidence="3" id="KW-1185">Reference proteome</keyword>
<feature type="compositionally biased region" description="Polar residues" evidence="1">
    <location>
        <begin position="321"/>
        <end position="333"/>
    </location>
</feature>
<feature type="compositionally biased region" description="Basic and acidic residues" evidence="1">
    <location>
        <begin position="351"/>
        <end position="362"/>
    </location>
</feature>
<evidence type="ECO:0000256" key="1">
    <source>
        <dbReference type="SAM" id="MobiDB-lite"/>
    </source>
</evidence>
<gene>
    <name evidence="2" type="ORF">HYDPIDRAFT_31469</name>
</gene>
<dbReference type="Proteomes" id="UP000053820">
    <property type="component" value="Unassembled WGS sequence"/>
</dbReference>
<feature type="region of interest" description="Disordered" evidence="1">
    <location>
        <begin position="309"/>
        <end position="365"/>
    </location>
</feature>
<sequence>MSSSAQSTGPSYYVHSSGAFFAHDARLLYHQPPTVFTTPNTYNIPRLFHWEDEDIQARANGRFGYVDLHQWPQMYEKSYPWSVAIPRKHAWTAGQPMSWTWYTPAHEDFVPLPNSNLTVGFLATPKLEGLKTMRDFLLARFRQYQLSITRLSRDTNLATGTVRSMQVAYDRLRRFPLAWRDTVAMVAKYQQNILEACAVMDYHENIKPRMRIPTHPYPDTNLGWMGAFTQHEQIADRLFAAGVPVWLICPDSVVLPDRITVRAIVDHMVQPTDIVTAQFQDPRQAFATPFPVHYRGPGGLNHHIQAVEEEQRQSEAGPSWQGRNPNRSTSAQITMGGRAPRAQTPSQGSQSRDKWADLDHPKAPPRIETSTLALQKANRNREPSQIPLMPSGYRFPEPAVFTNVSSADSLKCHLANWLALQPFWVGRITQNPNHNIGPKIWRAFLNSSPDDTTPPEADTRAAKLKKAARDMFGTPLGTICQAPHGLATTA</sequence>
<dbReference type="OrthoDB" id="2634326at2759"/>